<dbReference type="STRING" id="1384054.N790_01995"/>
<dbReference type="Proteomes" id="UP000029392">
    <property type="component" value="Unassembled WGS sequence"/>
</dbReference>
<proteinExistence type="predicted"/>
<organism evidence="1 2">
    <name type="scientific">Arenimonas malthae CC-JY-1</name>
    <dbReference type="NCBI Taxonomy" id="1384054"/>
    <lineage>
        <taxon>Bacteria</taxon>
        <taxon>Pseudomonadati</taxon>
        <taxon>Pseudomonadota</taxon>
        <taxon>Gammaproteobacteria</taxon>
        <taxon>Lysobacterales</taxon>
        <taxon>Lysobacteraceae</taxon>
        <taxon>Arenimonas</taxon>
    </lineage>
</organism>
<name>A0A091B0S1_9GAMM</name>
<dbReference type="AlphaFoldDB" id="A0A091B0S1"/>
<evidence type="ECO:0008006" key="3">
    <source>
        <dbReference type="Google" id="ProtNLM"/>
    </source>
</evidence>
<comment type="caution">
    <text evidence="1">The sequence shown here is derived from an EMBL/GenBank/DDBJ whole genome shotgun (WGS) entry which is preliminary data.</text>
</comment>
<dbReference type="RefSeq" id="WP_245593771.1">
    <property type="nucleotide sequence ID" value="NZ_AVCH01000172.1"/>
</dbReference>
<dbReference type="InterPro" id="IPR022172">
    <property type="entry name" value="DUF3703"/>
</dbReference>
<keyword evidence="2" id="KW-1185">Reference proteome</keyword>
<sequence length="113" mass="12682">MTLRAAFEHEWTLAAAARAQGNLDLAFRHLERAHVLGQRSTRLHVRSHVGMLAVGWRRRDRREVFGQLTRIVAAALFSRLWVPVGNTGGANVSAVKPMPVPPDLQALLDQERR</sequence>
<dbReference type="EMBL" id="AVCH01000172">
    <property type="protein sequence ID" value="KFN46193.1"/>
    <property type="molecule type" value="Genomic_DNA"/>
</dbReference>
<accession>A0A091B0S1</accession>
<evidence type="ECO:0000313" key="1">
    <source>
        <dbReference type="EMBL" id="KFN46193.1"/>
    </source>
</evidence>
<evidence type="ECO:0000313" key="2">
    <source>
        <dbReference type="Proteomes" id="UP000029392"/>
    </source>
</evidence>
<dbReference type="PATRIC" id="fig|1384054.3.peg.1844"/>
<dbReference type="Pfam" id="PF12487">
    <property type="entry name" value="DUF3703"/>
    <property type="match status" value="1"/>
</dbReference>
<protein>
    <recommendedName>
        <fullName evidence="3">DUF3703 domain-containing protein</fullName>
    </recommendedName>
</protein>
<gene>
    <name evidence="1" type="ORF">N790_01995</name>
</gene>
<dbReference type="eggNOG" id="COG3000">
    <property type="taxonomic scope" value="Bacteria"/>
</dbReference>
<reference evidence="1 2" key="1">
    <citation type="submission" date="2013-09" db="EMBL/GenBank/DDBJ databases">
        <title>Genome sequencing of Arenimonas malthae.</title>
        <authorList>
            <person name="Chen F."/>
            <person name="Wang G."/>
        </authorList>
    </citation>
    <scope>NUCLEOTIDE SEQUENCE [LARGE SCALE GENOMIC DNA]</scope>
    <source>
        <strain evidence="1 2">CC-JY-1</strain>
    </source>
</reference>